<dbReference type="SMART" id="SM00248">
    <property type="entry name" value="ANK"/>
    <property type="match status" value="3"/>
</dbReference>
<dbReference type="SUPFAM" id="SSF48403">
    <property type="entry name" value="Ankyrin repeat"/>
    <property type="match status" value="1"/>
</dbReference>
<dbReference type="PANTHER" id="PTHR24198">
    <property type="entry name" value="ANKYRIN REPEAT AND PROTEIN KINASE DOMAIN-CONTAINING PROTEIN"/>
    <property type="match status" value="1"/>
</dbReference>
<evidence type="ECO:0000313" key="6">
    <source>
        <dbReference type="EMBL" id="STX63704.1"/>
    </source>
</evidence>
<keyword evidence="1" id="KW-0677">Repeat</keyword>
<keyword evidence="4" id="KW-0812">Transmembrane</keyword>
<keyword evidence="2" id="KW-0040">ANK repeat</keyword>
<feature type="coiled-coil region" evidence="3">
    <location>
        <begin position="893"/>
        <end position="920"/>
    </location>
</feature>
<sequence length="920" mass="105962">MIPFKDNLFRIFQKYPFLHIDKAGELTIIIPLTGAQKITGTMSKTGDKTMALHLFGDNTCKADLERKKFFGGIFTWNSNTFSNQFPNLIKDLNQLISNNNLSPNQQKFLFTLIENLNGLSKQVDTFQTGNPGYEEMKSALEHGEDLFVAKGEFIVKVRPDGNRTLNLPNILSLTNSGENPSRKLIPKILINDYLDALSQTKTPAKKNRLDLIPKAIQKISNIRDYLNRNENKSPKELFINIYQYLQKKDSSLANQNEELFENMEENFGYLTEIDNDFNEWSDKEITEAIESVFNNANILKEPTSIQQKSFEAIYQNAVNQYEENHPDPHNYREDKKSTYKLFILQTFLYLCILELRLKNKEIAKSFINLIQDSEQLNQLITTLCTNEKEFRRIMSEEFQLSDEEYQLIIEATFEISIHHLEADHYDELRLACTAETVHNTNYLVMGGRLCWSIVPITEDSNLNSPEQQQQASALHFETFYTNRHDYMNRAVAFKNVRELLNKMLKEQLEPDVLPPLIRDLSNTQVIQLITETITNKQYSQAALLIEHSQLECSSKAIRTALKQNPIPTHLVQLFLKKDPEYAKYIEGEALIKAAQSGDLKLIRLILQHRPELLEYKDTMQQTAFLWVCRTGQIEAASLLMTAGANIHSRTIVPPNYIYKTGEIPFGGRTARQWAEQLSTKEPEKAALFKTLFANYYQNLDRQFTVNPSYKDIFTKNHLTQAIDNGDLELIDLLLKHRPDLKQDFSEEDSIRAQHQFTQNNLRAQVLPFQEQFNAKLEQLQAKTSLLAQTNDGDAHLYQTLYKLNNKLNKARNQFFNNDITTESLQKFNKVCKQALENAKPILAEHRGWHNFPLFIRAVLGVISAITIIPALAIGLTTPNGFKGTFFDTKEAVKTNSAKKLEQFDHELETLNAQMNKQLDN</sequence>
<dbReference type="EMBL" id="UGOG01000001">
    <property type="protein sequence ID" value="STX63704.1"/>
    <property type="molecule type" value="Genomic_DNA"/>
</dbReference>
<evidence type="ECO:0000256" key="4">
    <source>
        <dbReference type="SAM" id="Phobius"/>
    </source>
</evidence>
<evidence type="ECO:0000256" key="1">
    <source>
        <dbReference type="ARBA" id="ARBA00022737"/>
    </source>
</evidence>
<dbReference type="STRING" id="39962.Lmor_0102"/>
<evidence type="ECO:0000256" key="2">
    <source>
        <dbReference type="ARBA" id="ARBA00023043"/>
    </source>
</evidence>
<keyword evidence="3" id="KW-0175">Coiled coil</keyword>
<dbReference type="InterPro" id="IPR036770">
    <property type="entry name" value="Ankyrin_rpt-contain_sf"/>
</dbReference>
<dbReference type="InterPro" id="IPR002110">
    <property type="entry name" value="Ankyrin_rpt"/>
</dbReference>
<dbReference type="EMBL" id="LNYN01000002">
    <property type="protein sequence ID" value="KTD39451.1"/>
    <property type="molecule type" value="Genomic_DNA"/>
</dbReference>
<dbReference type="PANTHER" id="PTHR24198:SF165">
    <property type="entry name" value="ANKYRIN REPEAT-CONTAINING PROTEIN-RELATED"/>
    <property type="match status" value="1"/>
</dbReference>
<gene>
    <name evidence="6" type="primary">arp_7</name>
    <name evidence="5" type="synonym">arp_1</name>
    <name evidence="5" type="ORF">Lmor_0102</name>
    <name evidence="6" type="ORF">NCTC12239_02652</name>
</gene>
<proteinExistence type="predicted"/>
<organism evidence="6 8">
    <name type="scientific">Legionella moravica</name>
    <dbReference type="NCBI Taxonomy" id="39962"/>
    <lineage>
        <taxon>Bacteria</taxon>
        <taxon>Pseudomonadati</taxon>
        <taxon>Pseudomonadota</taxon>
        <taxon>Gammaproteobacteria</taxon>
        <taxon>Legionellales</taxon>
        <taxon>Legionellaceae</taxon>
        <taxon>Legionella</taxon>
    </lineage>
</organism>
<dbReference type="Proteomes" id="UP000054985">
    <property type="component" value="Unassembled WGS sequence"/>
</dbReference>
<evidence type="ECO:0000313" key="8">
    <source>
        <dbReference type="Proteomes" id="UP000254040"/>
    </source>
</evidence>
<keyword evidence="4" id="KW-0472">Membrane</keyword>
<keyword evidence="4" id="KW-1133">Transmembrane helix</keyword>
<evidence type="ECO:0000256" key="3">
    <source>
        <dbReference type="SAM" id="Coils"/>
    </source>
</evidence>
<dbReference type="Gene3D" id="1.25.40.20">
    <property type="entry name" value="Ankyrin repeat-containing domain"/>
    <property type="match status" value="1"/>
</dbReference>
<name>A0A378JYS0_9GAMM</name>
<dbReference type="AlphaFoldDB" id="A0A378JYS0"/>
<accession>A0A378JYS0</accession>
<evidence type="ECO:0000313" key="5">
    <source>
        <dbReference type="EMBL" id="KTD39451.1"/>
    </source>
</evidence>
<dbReference type="NCBIfam" id="NF043021">
    <property type="entry name" value="T4SS_AnkF"/>
    <property type="match status" value="1"/>
</dbReference>
<reference evidence="5 7" key="1">
    <citation type="submission" date="2015-11" db="EMBL/GenBank/DDBJ databases">
        <title>Genomic analysis of 38 Legionella species identifies large and diverse effector repertoires.</title>
        <authorList>
            <person name="Burstein D."/>
            <person name="Amaro F."/>
            <person name="Zusman T."/>
            <person name="Lifshitz Z."/>
            <person name="Cohen O."/>
            <person name="Gilbert J.A."/>
            <person name="Pupko T."/>
            <person name="Shuman H.A."/>
            <person name="Segal G."/>
        </authorList>
    </citation>
    <scope>NUCLEOTIDE SEQUENCE [LARGE SCALE GENOMIC DNA]</scope>
    <source>
        <strain evidence="5 7">ATCC 43877</strain>
    </source>
</reference>
<feature type="transmembrane region" description="Helical" evidence="4">
    <location>
        <begin position="853"/>
        <end position="875"/>
    </location>
</feature>
<protein>
    <submittedName>
        <fullName evidence="6">Ankyrin repeat protein</fullName>
    </submittedName>
</protein>
<reference evidence="6 8" key="2">
    <citation type="submission" date="2018-06" db="EMBL/GenBank/DDBJ databases">
        <authorList>
            <consortium name="Pathogen Informatics"/>
            <person name="Doyle S."/>
        </authorList>
    </citation>
    <scope>NUCLEOTIDE SEQUENCE [LARGE SCALE GENOMIC DNA]</scope>
    <source>
        <strain evidence="6 8">NCTC12239</strain>
    </source>
</reference>
<dbReference type="RefSeq" id="WP_028383780.1">
    <property type="nucleotide sequence ID" value="NZ_CAAAJG010000006.1"/>
</dbReference>
<evidence type="ECO:0000313" key="7">
    <source>
        <dbReference type="Proteomes" id="UP000054985"/>
    </source>
</evidence>
<dbReference type="Proteomes" id="UP000254040">
    <property type="component" value="Unassembled WGS sequence"/>
</dbReference>
<dbReference type="OrthoDB" id="5637398at2"/>
<keyword evidence="7" id="KW-1185">Reference proteome</keyword>